<reference evidence="10 11" key="1">
    <citation type="submission" date="2019-06" db="EMBL/GenBank/DDBJ databases">
        <title>Draft genome of Streptomyces sedi sp. JCM16909.</title>
        <authorList>
            <person name="Klykleung N."/>
            <person name="Tanasupawat S."/>
            <person name="Kudo T."/>
            <person name="Yuki M."/>
            <person name="Ohkuma M."/>
        </authorList>
    </citation>
    <scope>NUCLEOTIDE SEQUENCE [LARGE SCALE GENOMIC DNA]</scope>
    <source>
        <strain evidence="10 11">JCM 16909</strain>
    </source>
</reference>
<evidence type="ECO:0000256" key="6">
    <source>
        <dbReference type="ARBA" id="ARBA00023118"/>
    </source>
</evidence>
<evidence type="ECO:0000256" key="2">
    <source>
        <dbReference type="ARBA" id="ARBA00022475"/>
    </source>
</evidence>
<evidence type="ECO:0000259" key="9">
    <source>
        <dbReference type="Pfam" id="PF18967"/>
    </source>
</evidence>
<comment type="caution">
    <text evidence="10">The sequence shown here is derived from an EMBL/GenBank/DDBJ whole genome shotgun (WGS) entry which is preliminary data.</text>
</comment>
<name>A0A5C4V3J2_9ACTN</name>
<evidence type="ECO:0000256" key="7">
    <source>
        <dbReference type="ARBA" id="ARBA00023136"/>
    </source>
</evidence>
<evidence type="ECO:0000256" key="3">
    <source>
        <dbReference type="ARBA" id="ARBA00022692"/>
    </source>
</evidence>
<organism evidence="10 11">
    <name type="scientific">Streptomyces sedi</name>
    <dbReference type="NCBI Taxonomy" id="555059"/>
    <lineage>
        <taxon>Bacteria</taxon>
        <taxon>Bacillati</taxon>
        <taxon>Actinomycetota</taxon>
        <taxon>Actinomycetes</taxon>
        <taxon>Kitasatosporales</taxon>
        <taxon>Streptomycetaceae</taxon>
        <taxon>Streptomyces</taxon>
    </lineage>
</organism>
<evidence type="ECO:0000313" key="10">
    <source>
        <dbReference type="EMBL" id="TNM30308.1"/>
    </source>
</evidence>
<dbReference type="GO" id="GO:0005886">
    <property type="term" value="C:plasma membrane"/>
    <property type="evidence" value="ECO:0007669"/>
    <property type="project" value="UniProtKB-SubCell"/>
</dbReference>
<dbReference type="Proteomes" id="UP000311713">
    <property type="component" value="Unassembled WGS sequence"/>
</dbReference>
<dbReference type="RefSeq" id="WP_139644749.1">
    <property type="nucleotide sequence ID" value="NZ_BAAAZS010000126.1"/>
</dbReference>
<evidence type="ECO:0000313" key="11">
    <source>
        <dbReference type="Proteomes" id="UP000311713"/>
    </source>
</evidence>
<proteinExistence type="predicted"/>
<dbReference type="OrthoDB" id="4320081at2"/>
<keyword evidence="4" id="KW-0547">Nucleotide-binding</keyword>
<dbReference type="GO" id="GO:0000166">
    <property type="term" value="F:nucleotide binding"/>
    <property type="evidence" value="ECO:0007669"/>
    <property type="project" value="UniProtKB-KW"/>
</dbReference>
<feature type="transmembrane region" description="Helical" evidence="8">
    <location>
        <begin position="32"/>
        <end position="55"/>
    </location>
</feature>
<comment type="subcellular location">
    <subcellularLocation>
        <location evidence="1">Cell membrane</location>
    </subcellularLocation>
</comment>
<keyword evidence="5 8" id="KW-1133">Transmembrane helix</keyword>
<dbReference type="GO" id="GO:0051607">
    <property type="term" value="P:defense response to virus"/>
    <property type="evidence" value="ECO:0007669"/>
    <property type="project" value="UniProtKB-KW"/>
</dbReference>
<keyword evidence="3 8" id="KW-0812">Transmembrane</keyword>
<keyword evidence="2" id="KW-1003">Cell membrane</keyword>
<accession>A0A5C4V3J2</accession>
<dbReference type="Pfam" id="PF18967">
    <property type="entry name" value="PycTM"/>
    <property type="match status" value="1"/>
</dbReference>
<feature type="domain" description="Pycsar effector protein" evidence="9">
    <location>
        <begin position="14"/>
        <end position="167"/>
    </location>
</feature>
<feature type="transmembrane region" description="Helical" evidence="8">
    <location>
        <begin position="67"/>
        <end position="87"/>
    </location>
</feature>
<dbReference type="InterPro" id="IPR043760">
    <property type="entry name" value="PycTM_dom"/>
</dbReference>
<feature type="transmembrane region" description="Helical" evidence="8">
    <location>
        <begin position="147"/>
        <end position="168"/>
    </location>
</feature>
<evidence type="ECO:0000256" key="5">
    <source>
        <dbReference type="ARBA" id="ARBA00022989"/>
    </source>
</evidence>
<protein>
    <recommendedName>
        <fullName evidence="9">Pycsar effector protein domain-containing protein</fullName>
    </recommendedName>
</protein>
<gene>
    <name evidence="10" type="ORF">FH715_13265</name>
</gene>
<keyword evidence="7 8" id="KW-0472">Membrane</keyword>
<sequence length="169" mass="17331">MTTTTADGFSVPLAEQLLNEVRVEIARADSKAALLVAALGLGTGLFGGMVANGGWSPGALTAGGQLLWWLGLAALFLALAAFLLAVAPRLPGGWVAGEPLTYFGDIDRAARGGVLREALAATGGTPRDRLARALEVNSRIATSKLRWVRFGLVTSGLGIVLLPVALLAG</sequence>
<evidence type="ECO:0000256" key="8">
    <source>
        <dbReference type="SAM" id="Phobius"/>
    </source>
</evidence>
<dbReference type="AlphaFoldDB" id="A0A5C4V3J2"/>
<evidence type="ECO:0000256" key="4">
    <source>
        <dbReference type="ARBA" id="ARBA00022741"/>
    </source>
</evidence>
<keyword evidence="6" id="KW-0051">Antiviral defense</keyword>
<keyword evidence="11" id="KW-1185">Reference proteome</keyword>
<evidence type="ECO:0000256" key="1">
    <source>
        <dbReference type="ARBA" id="ARBA00004236"/>
    </source>
</evidence>
<dbReference type="EMBL" id="VDGT01000008">
    <property type="protein sequence ID" value="TNM30308.1"/>
    <property type="molecule type" value="Genomic_DNA"/>
</dbReference>